<dbReference type="PANTHER" id="PTHR43201">
    <property type="entry name" value="ACYL-COA SYNTHETASE"/>
    <property type="match status" value="1"/>
</dbReference>
<evidence type="ECO:0000313" key="6">
    <source>
        <dbReference type="Proteomes" id="UP000612899"/>
    </source>
</evidence>
<dbReference type="PROSITE" id="PS00455">
    <property type="entry name" value="AMP_BINDING"/>
    <property type="match status" value="1"/>
</dbReference>
<dbReference type="InterPro" id="IPR045851">
    <property type="entry name" value="AMP-bd_C_sf"/>
</dbReference>
<organism evidence="5 6">
    <name type="scientific">Rhizocola hellebori</name>
    <dbReference type="NCBI Taxonomy" id="1392758"/>
    <lineage>
        <taxon>Bacteria</taxon>
        <taxon>Bacillati</taxon>
        <taxon>Actinomycetota</taxon>
        <taxon>Actinomycetes</taxon>
        <taxon>Micromonosporales</taxon>
        <taxon>Micromonosporaceae</taxon>
        <taxon>Rhizocola</taxon>
    </lineage>
</organism>
<evidence type="ECO:0000259" key="4">
    <source>
        <dbReference type="Pfam" id="PF13193"/>
    </source>
</evidence>
<dbReference type="Proteomes" id="UP000612899">
    <property type="component" value="Unassembled WGS sequence"/>
</dbReference>
<comment type="similarity">
    <text evidence="1">Belongs to the ATP-dependent AMP-binding enzyme family.</text>
</comment>
<dbReference type="InterPro" id="IPR000873">
    <property type="entry name" value="AMP-dep_synth/lig_dom"/>
</dbReference>
<evidence type="ECO:0000259" key="3">
    <source>
        <dbReference type="Pfam" id="PF00501"/>
    </source>
</evidence>
<dbReference type="GO" id="GO:0006631">
    <property type="term" value="P:fatty acid metabolic process"/>
    <property type="evidence" value="ECO:0007669"/>
    <property type="project" value="TreeGrafter"/>
</dbReference>
<dbReference type="Pfam" id="PF00501">
    <property type="entry name" value="AMP-binding"/>
    <property type="match status" value="1"/>
</dbReference>
<dbReference type="PANTHER" id="PTHR43201:SF5">
    <property type="entry name" value="MEDIUM-CHAIN ACYL-COA LIGASE ACSF2, MITOCHONDRIAL"/>
    <property type="match status" value="1"/>
</dbReference>
<dbReference type="Pfam" id="PF13193">
    <property type="entry name" value="AMP-binding_C"/>
    <property type="match status" value="1"/>
</dbReference>
<comment type="caution">
    <text evidence="5">The sequence shown here is derived from an EMBL/GenBank/DDBJ whole genome shotgun (WGS) entry which is preliminary data.</text>
</comment>
<accession>A0A8J3QJS7</accession>
<keyword evidence="6" id="KW-1185">Reference proteome</keyword>
<keyword evidence="2" id="KW-0436">Ligase</keyword>
<dbReference type="Gene3D" id="3.40.50.12780">
    <property type="entry name" value="N-terminal domain of ligase-like"/>
    <property type="match status" value="1"/>
</dbReference>
<dbReference type="Gene3D" id="3.30.300.30">
    <property type="match status" value="1"/>
</dbReference>
<dbReference type="AlphaFoldDB" id="A0A8J3QJS7"/>
<dbReference type="InterPro" id="IPR042099">
    <property type="entry name" value="ANL_N_sf"/>
</dbReference>
<reference evidence="5" key="1">
    <citation type="submission" date="2021-01" db="EMBL/GenBank/DDBJ databases">
        <title>Whole genome shotgun sequence of Rhizocola hellebori NBRC 109834.</title>
        <authorList>
            <person name="Komaki H."/>
            <person name="Tamura T."/>
        </authorList>
    </citation>
    <scope>NUCLEOTIDE SEQUENCE</scope>
    <source>
        <strain evidence="5">NBRC 109834</strain>
    </source>
</reference>
<evidence type="ECO:0000313" key="5">
    <source>
        <dbReference type="EMBL" id="GIH11030.1"/>
    </source>
</evidence>
<dbReference type="EMBL" id="BONY01000116">
    <property type="protein sequence ID" value="GIH11030.1"/>
    <property type="molecule type" value="Genomic_DNA"/>
</dbReference>
<dbReference type="InterPro" id="IPR025110">
    <property type="entry name" value="AMP-bd_C"/>
</dbReference>
<name>A0A8J3QJS7_9ACTN</name>
<protein>
    <submittedName>
        <fullName evidence="5">Acyl-CoA synthetase</fullName>
    </submittedName>
</protein>
<evidence type="ECO:0000256" key="2">
    <source>
        <dbReference type="ARBA" id="ARBA00022598"/>
    </source>
</evidence>
<dbReference type="InterPro" id="IPR020845">
    <property type="entry name" value="AMP-binding_CS"/>
</dbReference>
<dbReference type="RefSeq" id="WP_203914749.1">
    <property type="nucleotide sequence ID" value="NZ_BONY01000116.1"/>
</dbReference>
<gene>
    <name evidence="5" type="ORF">Rhe02_90970</name>
</gene>
<proteinExistence type="inferred from homology"/>
<feature type="domain" description="AMP-binding enzyme C-terminal" evidence="4">
    <location>
        <begin position="392"/>
        <end position="465"/>
    </location>
</feature>
<feature type="domain" description="AMP-dependent synthetase/ligase" evidence="3">
    <location>
        <begin position="19"/>
        <end position="338"/>
    </location>
</feature>
<dbReference type="SUPFAM" id="SSF56801">
    <property type="entry name" value="Acetyl-CoA synthetase-like"/>
    <property type="match status" value="1"/>
</dbReference>
<dbReference type="GO" id="GO:0031956">
    <property type="term" value="F:medium-chain fatty acid-CoA ligase activity"/>
    <property type="evidence" value="ECO:0007669"/>
    <property type="project" value="TreeGrafter"/>
</dbReference>
<sequence>MPAIGNVQTVPRLLAWRRGHEPQRVALEVDGVDSLTFAQWDSSSDIAASALIERGLRPGDRVCLVFGGRDWTHYAIAYCAVQKAGGVAVPLSDRLPQAQIDQLANACAAKMVIRGSADTEVLLASPSPVALPEPAPDDLAQILFTSGTTGTPKAVGATHANLTLGAPTHPKRLALAHSQRFLHAFPIGSNAAQTMLLNCLTARPSAVTLPRFTPVRFARLLQTGQVGTVFLVPAMAIELLNSGVLPGRDLTGVHLVGSTAAPLPAAIALRLTQAFPKAAVVNYYTSTEAAPAQTSMIFDPARPDAVGRPAPGSILITDADGAPAPPGVIGDVWLRSPHPRRYLGDEAATASTFRGDWVRMGDVGRLADGYLYLSDRDSDIVKSGAHKVSTLEVEAAIYEHPAVADAAVVGLPHPVLGKQLAAVVVARSPIGLPALRAFLAQRLADHQLPAQLLVLESLPRNESGKVSKRELAARFPIDAGRQA</sequence>
<evidence type="ECO:0000256" key="1">
    <source>
        <dbReference type="ARBA" id="ARBA00006432"/>
    </source>
</evidence>